<dbReference type="PANTHER" id="PTHR43046">
    <property type="entry name" value="GDP-MANNOSE MANNOSYL HYDROLASE"/>
    <property type="match status" value="1"/>
</dbReference>
<comment type="caution">
    <text evidence="6">The sequence shown here is derived from an EMBL/GenBank/DDBJ whole genome shotgun (WGS) entry which is preliminary data.</text>
</comment>
<sequence length="165" mass="18039">MSPVRLRRSVRAVVLDEDDRILLCRFVFSKPAGTIVVWAAPGGGVDPGEATLVALRRELHEETGLTVDADPPHVWHQEVIDPGHAVGYDGVINDYFLVRTASFNPRGAMSDDELAAENIVGFRWWRLSDIADYRGPDVFSPRDLATPLAALIADGVPARPVPFGL</sequence>
<reference evidence="6 7" key="1">
    <citation type="submission" date="2023-07" db="EMBL/GenBank/DDBJ databases">
        <title>Sequencing the genomes of 1000 actinobacteria strains.</title>
        <authorList>
            <person name="Klenk H.-P."/>
        </authorList>
    </citation>
    <scope>NUCLEOTIDE SEQUENCE [LARGE SCALE GENOMIC DNA]</scope>
    <source>
        <strain evidence="6 7">DSM 46740</strain>
    </source>
</reference>
<feature type="domain" description="Nudix hydrolase" evidence="5">
    <location>
        <begin position="5"/>
        <end position="150"/>
    </location>
</feature>
<gene>
    <name evidence="6" type="ORF">J2853_003103</name>
</gene>
<dbReference type="CDD" id="cd04685">
    <property type="entry name" value="NUDIX_Hydrolase"/>
    <property type="match status" value="1"/>
</dbReference>
<dbReference type="PROSITE" id="PS00893">
    <property type="entry name" value="NUDIX_BOX"/>
    <property type="match status" value="1"/>
</dbReference>
<evidence type="ECO:0000256" key="1">
    <source>
        <dbReference type="ARBA" id="ARBA00001946"/>
    </source>
</evidence>
<evidence type="ECO:0000259" key="5">
    <source>
        <dbReference type="PROSITE" id="PS51462"/>
    </source>
</evidence>
<keyword evidence="7" id="KW-1185">Reference proteome</keyword>
<evidence type="ECO:0000313" key="6">
    <source>
        <dbReference type="EMBL" id="MDP9843892.1"/>
    </source>
</evidence>
<dbReference type="PANTHER" id="PTHR43046:SF14">
    <property type="entry name" value="MUTT_NUDIX FAMILY PROTEIN"/>
    <property type="match status" value="1"/>
</dbReference>
<keyword evidence="3 4" id="KW-0378">Hydrolase</keyword>
<dbReference type="RefSeq" id="WP_307558345.1">
    <property type="nucleotide sequence ID" value="NZ_JAUSQU010000001.1"/>
</dbReference>
<comment type="cofactor">
    <cofactor evidence="1">
        <name>Mg(2+)</name>
        <dbReference type="ChEBI" id="CHEBI:18420"/>
    </cofactor>
</comment>
<dbReference type="InterPro" id="IPR020084">
    <property type="entry name" value="NUDIX_hydrolase_CS"/>
</dbReference>
<protein>
    <submittedName>
        <fullName evidence="6">8-oxo-dGTP pyrophosphatase MutT (NUDIX family)</fullName>
    </submittedName>
</protein>
<evidence type="ECO:0000256" key="3">
    <source>
        <dbReference type="ARBA" id="ARBA00022801"/>
    </source>
</evidence>
<accession>A0ABT9QB52</accession>
<evidence type="ECO:0000256" key="4">
    <source>
        <dbReference type="RuleBase" id="RU003476"/>
    </source>
</evidence>
<dbReference type="Proteomes" id="UP001225356">
    <property type="component" value="Unassembled WGS sequence"/>
</dbReference>
<comment type="similarity">
    <text evidence="2 4">Belongs to the Nudix hydrolase family.</text>
</comment>
<dbReference type="EMBL" id="JAUSQU010000001">
    <property type="protein sequence ID" value="MDP9843892.1"/>
    <property type="molecule type" value="Genomic_DNA"/>
</dbReference>
<evidence type="ECO:0000313" key="7">
    <source>
        <dbReference type="Proteomes" id="UP001225356"/>
    </source>
</evidence>
<evidence type="ECO:0000256" key="2">
    <source>
        <dbReference type="ARBA" id="ARBA00005582"/>
    </source>
</evidence>
<dbReference type="Pfam" id="PF00293">
    <property type="entry name" value="NUDIX"/>
    <property type="match status" value="1"/>
</dbReference>
<name>A0ABT9QB52_9ACTN</name>
<dbReference type="Gene3D" id="3.90.79.10">
    <property type="entry name" value="Nucleoside Triphosphate Pyrophosphohydrolase"/>
    <property type="match status" value="1"/>
</dbReference>
<dbReference type="InterPro" id="IPR000086">
    <property type="entry name" value="NUDIX_hydrolase_dom"/>
</dbReference>
<dbReference type="SUPFAM" id="SSF55811">
    <property type="entry name" value="Nudix"/>
    <property type="match status" value="1"/>
</dbReference>
<dbReference type="PROSITE" id="PS51462">
    <property type="entry name" value="NUDIX"/>
    <property type="match status" value="1"/>
</dbReference>
<dbReference type="InterPro" id="IPR020476">
    <property type="entry name" value="Nudix_hydrolase"/>
</dbReference>
<dbReference type="PRINTS" id="PR00502">
    <property type="entry name" value="NUDIXFAMILY"/>
</dbReference>
<proteinExistence type="inferred from homology"/>
<dbReference type="InterPro" id="IPR015797">
    <property type="entry name" value="NUDIX_hydrolase-like_dom_sf"/>
</dbReference>
<organism evidence="6 7">
    <name type="scientific">Streptosporangium lutulentum</name>
    <dbReference type="NCBI Taxonomy" id="1461250"/>
    <lineage>
        <taxon>Bacteria</taxon>
        <taxon>Bacillati</taxon>
        <taxon>Actinomycetota</taxon>
        <taxon>Actinomycetes</taxon>
        <taxon>Streptosporangiales</taxon>
        <taxon>Streptosporangiaceae</taxon>
        <taxon>Streptosporangium</taxon>
    </lineage>
</organism>